<evidence type="ECO:0000256" key="10">
    <source>
        <dbReference type="ARBA" id="ARBA00023186"/>
    </source>
</evidence>
<dbReference type="CDD" id="cd19961">
    <property type="entry name" value="EcYidC-like_peri"/>
    <property type="match status" value="1"/>
</dbReference>
<keyword evidence="5 13" id="KW-1003">Cell membrane</keyword>
<feature type="compositionally biased region" description="Low complexity" evidence="14">
    <location>
        <begin position="36"/>
        <end position="53"/>
    </location>
</feature>
<evidence type="ECO:0000313" key="18">
    <source>
        <dbReference type="Proteomes" id="UP000288587"/>
    </source>
</evidence>
<dbReference type="InterPro" id="IPR047196">
    <property type="entry name" value="YidC_ALB_C"/>
</dbReference>
<dbReference type="Pfam" id="PF14849">
    <property type="entry name" value="YidC_periplas"/>
    <property type="match status" value="1"/>
</dbReference>
<dbReference type="Pfam" id="PF02096">
    <property type="entry name" value="60KD_IMP"/>
    <property type="match status" value="1"/>
</dbReference>
<feature type="region of interest" description="Disordered" evidence="14">
    <location>
        <begin position="32"/>
        <end position="53"/>
    </location>
</feature>
<evidence type="ECO:0000313" key="17">
    <source>
        <dbReference type="EMBL" id="RVT84957.1"/>
    </source>
</evidence>
<evidence type="ECO:0000259" key="15">
    <source>
        <dbReference type="Pfam" id="PF02096"/>
    </source>
</evidence>
<proteinExistence type="inferred from homology"/>
<feature type="transmembrane region" description="Helical" evidence="13">
    <location>
        <begin position="435"/>
        <end position="462"/>
    </location>
</feature>
<dbReference type="CDD" id="cd20070">
    <property type="entry name" value="5TM_YidC_Alb3"/>
    <property type="match status" value="1"/>
</dbReference>
<gene>
    <name evidence="13 17" type="primary">yidC</name>
    <name evidence="17" type="ORF">EOD73_12630</name>
</gene>
<dbReference type="InterPro" id="IPR038221">
    <property type="entry name" value="YidC_periplasmic_sf"/>
</dbReference>
<dbReference type="PANTHER" id="PTHR12428">
    <property type="entry name" value="OXA1"/>
    <property type="match status" value="1"/>
</dbReference>
<evidence type="ECO:0000256" key="3">
    <source>
        <dbReference type="ARBA" id="ARBA00015325"/>
    </source>
</evidence>
<dbReference type="AlphaFoldDB" id="A0A437LHS2"/>
<feature type="transmembrane region" description="Helical" evidence="13">
    <location>
        <begin position="511"/>
        <end position="536"/>
    </location>
</feature>
<comment type="subcellular location">
    <subcellularLocation>
        <location evidence="1">Cell inner membrane</location>
        <topology evidence="1">Multi-pass membrane protein</topology>
    </subcellularLocation>
    <subcellularLocation>
        <location evidence="13">Cell membrane</location>
        <topology evidence="13">Multi-pass membrane protein</topology>
    </subcellularLocation>
</comment>
<dbReference type="Proteomes" id="UP000288587">
    <property type="component" value="Unassembled WGS sequence"/>
</dbReference>
<keyword evidence="9 13" id="KW-0472">Membrane</keyword>
<sequence>MTDIRRTVLWVVFTMSLVFLWDGWQRHQGRPSMFSPTPAATTQPAAAGAPASAALPAAMQTGATPAAAAAPGAPASAPPQGELVAIETDLIKAQFSTLGGSLVDVALLKHGDDTPERAPMRVLDRQRAYAAQSGLVGVPNAPRHDNAVMTLVSPERKLADGAQQLNLRFESPELGGLKLVKTYTFERGSYVVKVRHEVVNAGTAPVTPQLYLQLQRDGSSMSQGSQYLGTHTFTGPALYHDKIKYTKVEFKDLVFNKKEFEGERKAQDGWVAMVQHYFVSAWIRNDKADREFYVRQNNDGLYVAGMVLPMQPIAAGATAHADDLLFVGPQEEKKLADLAPGLYLVKDYGFFRILATPLFWLLDQIHNLIGNWGWSIVLLVVLLKIAFYGLNASAYRSMAKMKKVNPKIMEMRERLKDKPQQMQQEMMRIYKEEKVNPLGSCLPILLQVPFFIALYWVLLSSVEMRHAPWLLWITDLSAKDPFYVLPVLLTLSSLLQVWLQPAPPDPMQAKMMWIMPLIFSGLFFFFPAGLVLYWLVNNLLSIAQQWMINKQLGVQH</sequence>
<evidence type="ECO:0000256" key="13">
    <source>
        <dbReference type="HAMAP-Rule" id="MF_01810"/>
    </source>
</evidence>
<evidence type="ECO:0000256" key="8">
    <source>
        <dbReference type="ARBA" id="ARBA00022989"/>
    </source>
</evidence>
<dbReference type="OrthoDB" id="9780552at2"/>
<organism evidence="17 18">
    <name type="scientific">Inhella crocodyli</name>
    <dbReference type="NCBI Taxonomy" id="2499851"/>
    <lineage>
        <taxon>Bacteria</taxon>
        <taxon>Pseudomonadati</taxon>
        <taxon>Pseudomonadota</taxon>
        <taxon>Betaproteobacteria</taxon>
        <taxon>Burkholderiales</taxon>
        <taxon>Sphaerotilaceae</taxon>
        <taxon>Inhella</taxon>
    </lineage>
</organism>
<evidence type="ECO:0000256" key="6">
    <source>
        <dbReference type="ARBA" id="ARBA00022692"/>
    </source>
</evidence>
<dbReference type="InterPro" id="IPR028055">
    <property type="entry name" value="YidC/Oxa/ALB_C"/>
</dbReference>
<evidence type="ECO:0000256" key="5">
    <source>
        <dbReference type="ARBA" id="ARBA00022475"/>
    </source>
</evidence>
<dbReference type="GO" id="GO:0032977">
    <property type="term" value="F:membrane insertase activity"/>
    <property type="evidence" value="ECO:0007669"/>
    <property type="project" value="InterPro"/>
</dbReference>
<dbReference type="PRINTS" id="PR00701">
    <property type="entry name" value="60KDINNERMP"/>
</dbReference>
<feature type="transmembrane region" description="Helical" evidence="13">
    <location>
        <begin position="372"/>
        <end position="393"/>
    </location>
</feature>
<evidence type="ECO:0000256" key="7">
    <source>
        <dbReference type="ARBA" id="ARBA00022927"/>
    </source>
</evidence>
<evidence type="ECO:0000256" key="2">
    <source>
        <dbReference type="ARBA" id="ARBA00010527"/>
    </source>
</evidence>
<keyword evidence="18" id="KW-1185">Reference proteome</keyword>
<evidence type="ECO:0000256" key="12">
    <source>
        <dbReference type="ARBA" id="ARBA00033342"/>
    </source>
</evidence>
<keyword evidence="6 13" id="KW-0812">Transmembrane</keyword>
<dbReference type="InterPro" id="IPR028053">
    <property type="entry name" value="Membr_insert_YidC_N"/>
</dbReference>
<reference evidence="17 18" key="1">
    <citation type="submission" date="2019-01" db="EMBL/GenBank/DDBJ databases">
        <authorList>
            <person name="Chen W.-M."/>
        </authorList>
    </citation>
    <scope>NUCLEOTIDE SEQUENCE [LARGE SCALE GENOMIC DNA]</scope>
    <source>
        <strain evidence="17 18">CCP-18</strain>
    </source>
</reference>
<keyword evidence="8 13" id="KW-1133">Transmembrane helix</keyword>
<feature type="domain" description="Membrane insertase YidC/Oxa/ALB C-terminal" evidence="15">
    <location>
        <begin position="372"/>
        <end position="550"/>
    </location>
</feature>
<keyword evidence="10 13" id="KW-0143">Chaperone</keyword>
<evidence type="ECO:0000259" key="16">
    <source>
        <dbReference type="Pfam" id="PF14849"/>
    </source>
</evidence>
<evidence type="ECO:0000256" key="14">
    <source>
        <dbReference type="SAM" id="MobiDB-lite"/>
    </source>
</evidence>
<accession>A0A437LHS2</accession>
<comment type="function">
    <text evidence="13">Required for the insertion and/or proper folding and/or complex formation of integral membrane proteins into the membrane. Involved in integration of membrane proteins that insert both dependently and independently of the Sec translocase complex, as well as at least some lipoproteins. Aids folding of multispanning membrane proteins.</text>
</comment>
<dbReference type="HAMAP" id="MF_01810">
    <property type="entry name" value="YidC_type1"/>
    <property type="match status" value="1"/>
</dbReference>
<name>A0A437LHS2_9BURK</name>
<dbReference type="GO" id="GO:0051205">
    <property type="term" value="P:protein insertion into membrane"/>
    <property type="evidence" value="ECO:0007669"/>
    <property type="project" value="TreeGrafter"/>
</dbReference>
<dbReference type="PRINTS" id="PR01900">
    <property type="entry name" value="YIDCPROTEIN"/>
</dbReference>
<keyword evidence="4 13" id="KW-0813">Transport</keyword>
<dbReference type="InterPro" id="IPR019998">
    <property type="entry name" value="Membr_insert_YidC"/>
</dbReference>
<keyword evidence="7 13" id="KW-0653">Protein transport</keyword>
<comment type="caution">
    <text evidence="17">The sequence shown here is derived from an EMBL/GenBank/DDBJ whole genome shotgun (WGS) entry which is preliminary data.</text>
</comment>
<dbReference type="GO" id="GO:0005886">
    <property type="term" value="C:plasma membrane"/>
    <property type="evidence" value="ECO:0007669"/>
    <property type="project" value="UniProtKB-SubCell"/>
</dbReference>
<comment type="similarity">
    <text evidence="2 13">Belongs to the OXA1/ALB3/YidC family. Type 1 subfamily.</text>
</comment>
<evidence type="ECO:0000256" key="4">
    <source>
        <dbReference type="ARBA" id="ARBA00022448"/>
    </source>
</evidence>
<dbReference type="InterPro" id="IPR001708">
    <property type="entry name" value="YidC/ALB3/OXA1/COX18"/>
</dbReference>
<dbReference type="NCBIfam" id="TIGR03592">
    <property type="entry name" value="yidC_oxa1_cterm"/>
    <property type="match status" value="1"/>
</dbReference>
<dbReference type="EMBL" id="SACM01000003">
    <property type="protein sequence ID" value="RVT84957.1"/>
    <property type="molecule type" value="Genomic_DNA"/>
</dbReference>
<dbReference type="NCBIfam" id="NF002352">
    <property type="entry name" value="PRK01318.1-3"/>
    <property type="match status" value="1"/>
</dbReference>
<dbReference type="GO" id="GO:0015031">
    <property type="term" value="P:protein transport"/>
    <property type="evidence" value="ECO:0007669"/>
    <property type="project" value="UniProtKB-KW"/>
</dbReference>
<evidence type="ECO:0000256" key="11">
    <source>
        <dbReference type="ARBA" id="ARBA00033245"/>
    </source>
</evidence>
<dbReference type="NCBIfam" id="TIGR03593">
    <property type="entry name" value="yidC_nterm"/>
    <property type="match status" value="1"/>
</dbReference>
<dbReference type="PANTHER" id="PTHR12428:SF65">
    <property type="entry name" value="CYTOCHROME C OXIDASE ASSEMBLY PROTEIN COX18, MITOCHONDRIAL"/>
    <property type="match status" value="1"/>
</dbReference>
<evidence type="ECO:0000256" key="1">
    <source>
        <dbReference type="ARBA" id="ARBA00004429"/>
    </source>
</evidence>
<dbReference type="Gene3D" id="2.70.98.90">
    <property type="match status" value="1"/>
</dbReference>
<feature type="domain" description="Membrane insertase YidC N-terminal" evidence="16">
    <location>
        <begin position="84"/>
        <end position="361"/>
    </location>
</feature>
<feature type="transmembrane region" description="Helical" evidence="13">
    <location>
        <begin position="7"/>
        <end position="24"/>
    </location>
</feature>
<protein>
    <recommendedName>
        <fullName evidence="3 13">Membrane protein insertase YidC</fullName>
    </recommendedName>
    <alternativeName>
        <fullName evidence="12 13">Foldase YidC</fullName>
    </alternativeName>
    <alternativeName>
        <fullName evidence="11 13">Membrane integrase YidC</fullName>
    </alternativeName>
    <alternativeName>
        <fullName evidence="13">Membrane protein YidC</fullName>
    </alternativeName>
</protein>
<dbReference type="RefSeq" id="WP_127683360.1">
    <property type="nucleotide sequence ID" value="NZ_SACM01000003.1"/>
</dbReference>
<evidence type="ECO:0000256" key="9">
    <source>
        <dbReference type="ARBA" id="ARBA00023136"/>
    </source>
</evidence>
<comment type="subunit">
    <text evidence="13">Interacts with the Sec translocase complex via SecD. Specifically interacts with transmembrane segments of nascent integral membrane proteins during membrane integration.</text>
</comment>